<feature type="compositionally biased region" description="Low complexity" evidence="13">
    <location>
        <begin position="109"/>
        <end position="121"/>
    </location>
</feature>
<evidence type="ECO:0000256" key="4">
    <source>
        <dbReference type="ARBA" id="ARBA00022490"/>
    </source>
</evidence>
<feature type="region of interest" description="Disordered" evidence="13">
    <location>
        <begin position="377"/>
        <end position="451"/>
    </location>
</feature>
<dbReference type="InterPro" id="IPR035979">
    <property type="entry name" value="RBD_domain_sf"/>
</dbReference>
<comment type="similarity">
    <text evidence="3">Belongs to the Musashi family.</text>
</comment>
<accession>A0A8I3WG26</accession>
<evidence type="ECO:0000256" key="10">
    <source>
        <dbReference type="ARBA" id="ARBA00058359"/>
    </source>
</evidence>
<dbReference type="GeneTree" id="ENSGT00940000156515"/>
<evidence type="ECO:0000256" key="12">
    <source>
        <dbReference type="PROSITE-ProRule" id="PRU00176"/>
    </source>
</evidence>
<organism evidence="15 16">
    <name type="scientific">Callithrix jacchus</name>
    <name type="common">White-tufted-ear marmoset</name>
    <name type="synonym">Simia Jacchus</name>
    <dbReference type="NCBI Taxonomy" id="9483"/>
    <lineage>
        <taxon>Eukaryota</taxon>
        <taxon>Metazoa</taxon>
        <taxon>Chordata</taxon>
        <taxon>Craniata</taxon>
        <taxon>Vertebrata</taxon>
        <taxon>Euteleostomi</taxon>
        <taxon>Mammalia</taxon>
        <taxon>Eutheria</taxon>
        <taxon>Euarchontoglires</taxon>
        <taxon>Primates</taxon>
        <taxon>Haplorrhini</taxon>
        <taxon>Platyrrhini</taxon>
        <taxon>Cebidae</taxon>
        <taxon>Callitrichinae</taxon>
        <taxon>Callithrix</taxon>
        <taxon>Callithrix</taxon>
    </lineage>
</organism>
<feature type="compositionally biased region" description="Pro residues" evidence="13">
    <location>
        <begin position="237"/>
        <end position="246"/>
    </location>
</feature>
<keyword evidence="9" id="KW-0539">Nucleus</keyword>
<evidence type="ECO:0000256" key="1">
    <source>
        <dbReference type="ARBA" id="ARBA00004123"/>
    </source>
</evidence>
<keyword evidence="5" id="KW-0597">Phosphoprotein</keyword>
<evidence type="ECO:0000256" key="8">
    <source>
        <dbReference type="ARBA" id="ARBA00022990"/>
    </source>
</evidence>
<dbReference type="InterPro" id="IPR012677">
    <property type="entry name" value="Nucleotide-bd_a/b_plait_sf"/>
</dbReference>
<reference evidence="15 16" key="1">
    <citation type="submission" date="2009-03" db="EMBL/GenBank/DDBJ databases">
        <authorList>
            <person name="Warren W."/>
            <person name="Ye L."/>
            <person name="Minx P."/>
            <person name="Worley K."/>
            <person name="Gibbs R."/>
            <person name="Wilson R.K."/>
        </authorList>
    </citation>
    <scope>NUCLEOTIDE SEQUENCE [LARGE SCALE GENOMIC DNA]</scope>
</reference>
<evidence type="ECO:0000256" key="13">
    <source>
        <dbReference type="SAM" id="MobiDB-lite"/>
    </source>
</evidence>
<evidence type="ECO:0000256" key="3">
    <source>
        <dbReference type="ARBA" id="ARBA00006635"/>
    </source>
</evidence>
<evidence type="ECO:0000256" key="6">
    <source>
        <dbReference type="ARBA" id="ARBA00022737"/>
    </source>
</evidence>
<dbReference type="SUPFAM" id="SSF54928">
    <property type="entry name" value="RNA-binding domain, RBD"/>
    <property type="match status" value="2"/>
</dbReference>
<keyword evidence="8" id="KW-0007">Acetylation</keyword>
<evidence type="ECO:0000313" key="15">
    <source>
        <dbReference type="Ensembl" id="ENSCJAP00000087118.1"/>
    </source>
</evidence>
<protein>
    <recommendedName>
        <fullName evidence="11">RNA-binding protein Musashi homolog 1</fullName>
    </recommendedName>
</protein>
<keyword evidence="4" id="KW-0963">Cytoplasm</keyword>
<evidence type="ECO:0000256" key="2">
    <source>
        <dbReference type="ARBA" id="ARBA00004496"/>
    </source>
</evidence>
<dbReference type="GO" id="GO:0007417">
    <property type="term" value="P:central nervous system development"/>
    <property type="evidence" value="ECO:0007669"/>
    <property type="project" value="TreeGrafter"/>
</dbReference>
<feature type="compositionally biased region" description="Pro residues" evidence="13">
    <location>
        <begin position="133"/>
        <end position="143"/>
    </location>
</feature>
<reference evidence="15" key="3">
    <citation type="submission" date="2025-09" db="UniProtKB">
        <authorList>
            <consortium name="Ensembl"/>
        </authorList>
    </citation>
    <scope>IDENTIFICATION</scope>
</reference>
<sequence length="832" mass="87615">MERVRAGGHWGTPARPKEIGVLFYSGQQGPEREDQGCSRSGTELPWRHREALHSGRAFPRPGPHAGVGEGCGRALVPTRTGIPGLARPGRPGSPAGGGSRRRRLRGRPGARASAGLYARRAAGGGAGRSAPGGPSPRPSPPARPSGVGGGGSMACPSGPLRRAPHLPRAERRRRRRRRRSAARAARGSRWRLTRPSLASPPRTRRTTPGTARPGLPGPRPPRPRQHGRSGSGRASPGPGPAPPAPWRPALTRALCVSPPPAARCSSGDSVGRLRRVSEPGSARRPGRVPRTPRRPGPGHPSLALRPADPGRPRALFRAPPGDPESAGRSASAPGLAGGGEQMRGSGDIGGWAGPPGPAGGSANSARTCGSNFCEAAPGAAGTRPEPSPLQPSSALGFPGPRWAPGGSAGTGRGRWGGRRQWRARGQLGAGAAGPLQGHRGQRTGEGGRARGPGWSEGGCVVTEGLREYFGQFGEVKECLVMRDPLTKRSRGFGFVTFMDQAGVDKVLAQSRHELDSKTIDPKVAFPRRAQPKMVTRTKKIFVGGLSVNTTVEDVKQYFEQFGKVDDAMLMFDKTTNRHRGFGFVTFESEDIVEKVCEIHFHEINNKMVECKKAQPKEVMSPTGSARGRSRVMPYGMDAFMLGIGMLGYPGFQATTYASRSYTGLAPGYTYQFPAIPLTAYGPMAAAAAAAAVVRGTGSHPWTMAPPPGSTPSRTGGFLGTTSPGPMAELYGAANQDSGVSSYISAASPAPSTGFGHSLGVSGQAGWPPPHPPHFERPPKLGKGETIFVFGGKRRVGKDERRVTKEEQWGLLFTQWALSHHLSMPGIMGSRSK</sequence>
<feature type="compositionally biased region" description="Basic residues" evidence="13">
    <location>
        <begin position="99"/>
        <end position="108"/>
    </location>
</feature>
<dbReference type="SMART" id="SM00360">
    <property type="entry name" value="RRM"/>
    <property type="match status" value="2"/>
</dbReference>
<keyword evidence="6" id="KW-0677">Repeat</keyword>
<dbReference type="FunFam" id="3.30.70.330:FF:000596">
    <property type="entry name" value="RNA-binding protein Musashi homolog 1"/>
    <property type="match status" value="1"/>
</dbReference>
<evidence type="ECO:0000259" key="14">
    <source>
        <dbReference type="PROSITE" id="PS50102"/>
    </source>
</evidence>
<feature type="domain" description="RRM" evidence="14">
    <location>
        <begin position="538"/>
        <end position="615"/>
    </location>
</feature>
<dbReference type="PROSITE" id="PS50102">
    <property type="entry name" value="RRM"/>
    <property type="match status" value="2"/>
</dbReference>
<dbReference type="GO" id="GO:0005737">
    <property type="term" value="C:cytoplasm"/>
    <property type="evidence" value="ECO:0007669"/>
    <property type="project" value="UniProtKB-SubCell"/>
</dbReference>
<keyword evidence="16" id="KW-1185">Reference proteome</keyword>
<feature type="domain" description="RRM" evidence="14">
    <location>
        <begin position="463"/>
        <end position="539"/>
    </location>
</feature>
<keyword evidence="7 12" id="KW-0694">RNA-binding</keyword>
<dbReference type="Gene3D" id="3.30.70.330">
    <property type="match status" value="2"/>
</dbReference>
<proteinExistence type="inferred from homology"/>
<dbReference type="FunFam" id="3.30.70.330:FF:000020">
    <property type="entry name" value="RNA-binding protein Musashi homolog 2 isoform X1"/>
    <property type="match status" value="1"/>
</dbReference>
<comment type="function">
    <text evidence="10">RNA binding protein that regulates the expression of target mRNAs at the translation level. Regulates expression of the NOTCH1 antagonist NUMB. Binds RNA containing the sequence 5'-GUUAGUUAGUUAGUU-3' and other sequences containing the pattern 5'-[GA]U(1-3)AGU-3'. May play a role in the proliferation and maintenance of stem cells in the central nervous system.</text>
</comment>
<dbReference type="AlphaFoldDB" id="A0A8I3WG26"/>
<dbReference type="Ensembl" id="ENSCJAT00000140328.1">
    <property type="protein sequence ID" value="ENSCJAP00000087118.1"/>
    <property type="gene ID" value="ENSCJAG00000008578.5"/>
</dbReference>
<dbReference type="GO" id="GO:0005634">
    <property type="term" value="C:nucleus"/>
    <property type="evidence" value="ECO:0007669"/>
    <property type="project" value="UniProtKB-SubCell"/>
</dbReference>
<evidence type="ECO:0000256" key="11">
    <source>
        <dbReference type="ARBA" id="ARBA00072856"/>
    </source>
</evidence>
<comment type="subcellular location">
    <subcellularLocation>
        <location evidence="2">Cytoplasm</location>
    </subcellularLocation>
    <subcellularLocation>
        <location evidence="1">Nucleus</location>
    </subcellularLocation>
</comment>
<name>A0A8I3WG26_CALJA</name>
<dbReference type="PANTHER" id="PTHR48032:SF3">
    <property type="entry name" value="RNA-BINDING PROTEIN MUSASHI HOMOLOG 1"/>
    <property type="match status" value="1"/>
</dbReference>
<dbReference type="InterPro" id="IPR034126">
    <property type="entry name" value="MSI_RRM2"/>
</dbReference>
<dbReference type="GO" id="GO:0003729">
    <property type="term" value="F:mRNA binding"/>
    <property type="evidence" value="ECO:0007669"/>
    <property type="project" value="TreeGrafter"/>
</dbReference>
<feature type="compositionally biased region" description="Basic residues" evidence="13">
    <location>
        <begin position="284"/>
        <end position="293"/>
    </location>
</feature>
<feature type="compositionally biased region" description="Low complexity" evidence="13">
    <location>
        <begin position="193"/>
        <end position="214"/>
    </location>
</feature>
<dbReference type="CDD" id="cd12323">
    <property type="entry name" value="RRM2_MSI"/>
    <property type="match status" value="1"/>
</dbReference>
<dbReference type="GO" id="GO:0006417">
    <property type="term" value="P:regulation of translation"/>
    <property type="evidence" value="ECO:0007669"/>
    <property type="project" value="TreeGrafter"/>
</dbReference>
<feature type="region of interest" description="Disordered" evidence="13">
    <location>
        <begin position="54"/>
        <end position="365"/>
    </location>
</feature>
<reference evidence="15" key="2">
    <citation type="submission" date="2025-08" db="UniProtKB">
        <authorList>
            <consortium name="Ensembl"/>
        </authorList>
    </citation>
    <scope>IDENTIFICATION</scope>
</reference>
<evidence type="ECO:0000256" key="5">
    <source>
        <dbReference type="ARBA" id="ARBA00022553"/>
    </source>
</evidence>
<dbReference type="PANTHER" id="PTHR48032">
    <property type="entry name" value="RNA-BINDING PROTEIN MUSASHI HOMOLOG RBP6"/>
    <property type="match status" value="1"/>
</dbReference>
<feature type="compositionally biased region" description="Basic residues" evidence="13">
    <location>
        <begin position="162"/>
        <end position="192"/>
    </location>
</feature>
<evidence type="ECO:0000313" key="16">
    <source>
        <dbReference type="Proteomes" id="UP000008225"/>
    </source>
</evidence>
<feature type="compositionally biased region" description="Gly residues" evidence="13">
    <location>
        <begin position="335"/>
        <end position="353"/>
    </location>
</feature>
<dbReference type="InterPro" id="IPR000504">
    <property type="entry name" value="RRM_dom"/>
</dbReference>
<evidence type="ECO:0000256" key="9">
    <source>
        <dbReference type="ARBA" id="ARBA00023242"/>
    </source>
</evidence>
<feature type="compositionally biased region" description="Low complexity" evidence="13">
    <location>
        <begin position="83"/>
        <end position="93"/>
    </location>
</feature>
<dbReference type="Proteomes" id="UP000008225">
    <property type="component" value="Chromosome 9"/>
</dbReference>
<dbReference type="Pfam" id="PF00076">
    <property type="entry name" value="RRM_1"/>
    <property type="match status" value="2"/>
</dbReference>
<evidence type="ECO:0000256" key="7">
    <source>
        <dbReference type="ARBA" id="ARBA00022884"/>
    </source>
</evidence>